<sequence length="604" mass="65507">MRVITGRRILYGGQIQPGTIIINDAGKIDAVLPHRSSAADYARLGDRVKFDDYGEYVVMPGLVDAHVHLNEPGRTDWEGFRTGTMSAAAGGVTTVIDMPLNAIPPTTTLENFKRKIDAAQGQCWVDVAFWGGVVPGNSKDLLPLIDAGIRGFKCFMIDSGVDEFPAVNENDIIEAMSVLADQPTILMFHAEFLPPISSSVGDAVMHSQPPLQPTGPITAYKTFLESRPPSFETYAISMICALAKNAPRLNLHVVHLSAAEALQTLEDARADGIRITAETCFHYLTFAAESIPDSRTDLKCCPPIRTADNQESLWDGLIRSVENKGILSRRQSFANVQTAAFSGSPSSLTPPLSNGSTSPFGAQQSMGLTQSQQPFGPVLRTVVSDHSPCTPELKGLSKGDFFSSWGGISSVGLGLRILWTECLRRAGLEEDIGEESAGIGHYHPPLPQKKAVPNPRKAFFDSVSMFTGSNTMGISPGSSPGRSPGRSYSFIDDTTPTEQEINDILLSIWRWTSYNTSVQSGLIHRKGSLTEGKDADIVVFDATFADEPLLLDQVYYKNKISPYVGMRLRGRVVETILGGNTIYEHSTGLSETPLGSLILERRVS</sequence>
<reference evidence="7" key="1">
    <citation type="submission" date="2016-02" db="EMBL/GenBank/DDBJ databases">
        <title>Comparative genomics of biotechnologically important yeasts.</title>
        <authorList>
            <consortium name="DOE Joint Genome Institute"/>
            <person name="Riley R."/>
            <person name="Haridas S."/>
            <person name="Wolfe K.H."/>
            <person name="Lopes M.R."/>
            <person name="Hittinger C.T."/>
            <person name="Goker M."/>
            <person name="Salamov A."/>
            <person name="Wisecaver J."/>
            <person name="Long T.M."/>
            <person name="Aerts A.L."/>
            <person name="Barry K."/>
            <person name="Choi C."/>
            <person name="Clum A."/>
            <person name="Coughlan A.Y."/>
            <person name="Deshpande S."/>
            <person name="Douglass A.P."/>
            <person name="Hanson S.J."/>
            <person name="Klenk H.-P."/>
            <person name="Labutti K."/>
            <person name="Lapidus A."/>
            <person name="Lindquist E."/>
            <person name="Lipzen A."/>
            <person name="Meier-Kolthoff J.P."/>
            <person name="Ohm R.A."/>
            <person name="Otillar R.P."/>
            <person name="Pangilinan J."/>
            <person name="Peng Y."/>
            <person name="Rokas A."/>
            <person name="Rosa C.A."/>
            <person name="Scheuner C."/>
            <person name="Sibirny A.A."/>
            <person name="Slot J.C."/>
            <person name="Stielow J.B."/>
            <person name="Sun H."/>
            <person name="Kurtzman C.P."/>
            <person name="Blackwell M."/>
            <person name="Jeffries T.W."/>
            <person name="Grigoriev I.V."/>
        </authorList>
    </citation>
    <scope>NUCLEOTIDE SEQUENCE [LARGE SCALE GENOMIC DNA]</scope>
    <source>
        <strain evidence="7">NRRL Y-17796</strain>
    </source>
</reference>
<name>A0A1E4TAI1_9ASCO</name>
<keyword evidence="7" id="KW-1185">Reference proteome</keyword>
<dbReference type="FunFam" id="3.20.20.140:FF:000181">
    <property type="entry name" value="Allantoinase"/>
    <property type="match status" value="1"/>
</dbReference>
<protein>
    <recommendedName>
        <fullName evidence="5">Amidohydrolase-related domain-containing protein</fullName>
    </recommendedName>
</protein>
<dbReference type="AlphaFoldDB" id="A0A1E4TAI1"/>
<proteinExistence type="predicted"/>
<evidence type="ECO:0000256" key="1">
    <source>
        <dbReference type="ARBA" id="ARBA00001947"/>
    </source>
</evidence>
<feature type="compositionally biased region" description="Polar residues" evidence="4">
    <location>
        <begin position="360"/>
        <end position="369"/>
    </location>
</feature>
<dbReference type="InterPro" id="IPR050138">
    <property type="entry name" value="DHOase/Allantoinase_Hydrolase"/>
</dbReference>
<evidence type="ECO:0000313" key="7">
    <source>
        <dbReference type="Proteomes" id="UP000095023"/>
    </source>
</evidence>
<dbReference type="InterPro" id="IPR032466">
    <property type="entry name" value="Metal_Hydrolase"/>
</dbReference>
<dbReference type="InterPro" id="IPR011059">
    <property type="entry name" value="Metal-dep_hydrolase_composite"/>
</dbReference>
<dbReference type="GO" id="GO:0046872">
    <property type="term" value="F:metal ion binding"/>
    <property type="evidence" value="ECO:0007669"/>
    <property type="project" value="UniProtKB-KW"/>
</dbReference>
<dbReference type="Gene3D" id="2.30.40.10">
    <property type="entry name" value="Urease, subunit C, domain 1"/>
    <property type="match status" value="1"/>
</dbReference>
<comment type="cofactor">
    <cofactor evidence="1">
        <name>Zn(2+)</name>
        <dbReference type="ChEBI" id="CHEBI:29105"/>
    </cofactor>
</comment>
<evidence type="ECO:0000256" key="2">
    <source>
        <dbReference type="ARBA" id="ARBA00022723"/>
    </source>
</evidence>
<feature type="domain" description="Amidohydrolase-related" evidence="5">
    <location>
        <begin position="57"/>
        <end position="190"/>
    </location>
</feature>
<gene>
    <name evidence="6" type="ORF">CANCADRAFT_32254</name>
</gene>
<feature type="domain" description="Amidohydrolase-related" evidence="5">
    <location>
        <begin position="507"/>
        <end position="581"/>
    </location>
</feature>
<feature type="region of interest" description="Disordered" evidence="4">
    <location>
        <begin position="341"/>
        <end position="369"/>
    </location>
</feature>
<keyword evidence="2" id="KW-0479">Metal-binding</keyword>
<dbReference type="EMBL" id="KV453843">
    <property type="protein sequence ID" value="ODV88760.1"/>
    <property type="molecule type" value="Genomic_DNA"/>
</dbReference>
<dbReference type="GO" id="GO:0006145">
    <property type="term" value="P:purine nucleobase catabolic process"/>
    <property type="evidence" value="ECO:0007669"/>
    <property type="project" value="TreeGrafter"/>
</dbReference>
<dbReference type="PANTHER" id="PTHR43668">
    <property type="entry name" value="ALLANTOINASE"/>
    <property type="match status" value="1"/>
</dbReference>
<organism evidence="6 7">
    <name type="scientific">Tortispora caseinolytica NRRL Y-17796</name>
    <dbReference type="NCBI Taxonomy" id="767744"/>
    <lineage>
        <taxon>Eukaryota</taxon>
        <taxon>Fungi</taxon>
        <taxon>Dikarya</taxon>
        <taxon>Ascomycota</taxon>
        <taxon>Saccharomycotina</taxon>
        <taxon>Trigonopsidomycetes</taxon>
        <taxon>Trigonopsidales</taxon>
        <taxon>Trigonopsidaceae</taxon>
        <taxon>Tortispora</taxon>
    </lineage>
</organism>
<accession>A0A1E4TAI1</accession>
<dbReference type="GO" id="GO:0004038">
    <property type="term" value="F:allantoinase activity"/>
    <property type="evidence" value="ECO:0007669"/>
    <property type="project" value="TreeGrafter"/>
</dbReference>
<dbReference type="InterPro" id="IPR006680">
    <property type="entry name" value="Amidohydro-rel"/>
</dbReference>
<feature type="region of interest" description="Disordered" evidence="4">
    <location>
        <begin position="471"/>
        <end position="493"/>
    </location>
</feature>
<dbReference type="PROSITE" id="PS00482">
    <property type="entry name" value="DIHYDROOROTASE_1"/>
    <property type="match status" value="1"/>
</dbReference>
<dbReference type="OrthoDB" id="10258955at2759"/>
<feature type="compositionally biased region" description="Low complexity" evidence="4">
    <location>
        <begin position="342"/>
        <end position="359"/>
    </location>
</feature>
<dbReference type="GO" id="GO:0005737">
    <property type="term" value="C:cytoplasm"/>
    <property type="evidence" value="ECO:0007669"/>
    <property type="project" value="TreeGrafter"/>
</dbReference>
<evidence type="ECO:0000256" key="4">
    <source>
        <dbReference type="SAM" id="MobiDB-lite"/>
    </source>
</evidence>
<dbReference type="Pfam" id="PF01979">
    <property type="entry name" value="Amidohydro_1"/>
    <property type="match status" value="2"/>
</dbReference>
<dbReference type="PANTHER" id="PTHR43668:SF2">
    <property type="entry name" value="ALLANTOINASE"/>
    <property type="match status" value="1"/>
</dbReference>
<evidence type="ECO:0000313" key="6">
    <source>
        <dbReference type="EMBL" id="ODV88760.1"/>
    </source>
</evidence>
<evidence type="ECO:0000259" key="5">
    <source>
        <dbReference type="Pfam" id="PF01979"/>
    </source>
</evidence>
<dbReference type="SUPFAM" id="SSF51556">
    <property type="entry name" value="Metallo-dependent hydrolases"/>
    <property type="match status" value="2"/>
</dbReference>
<keyword evidence="3" id="KW-0378">Hydrolase</keyword>
<dbReference type="Proteomes" id="UP000095023">
    <property type="component" value="Unassembled WGS sequence"/>
</dbReference>
<dbReference type="PROSITE" id="PS01137">
    <property type="entry name" value="TATD_1"/>
    <property type="match status" value="1"/>
</dbReference>
<evidence type="ECO:0000256" key="3">
    <source>
        <dbReference type="ARBA" id="ARBA00022801"/>
    </source>
</evidence>
<dbReference type="Gene3D" id="3.20.20.140">
    <property type="entry name" value="Metal-dependent hydrolases"/>
    <property type="match status" value="3"/>
</dbReference>
<dbReference type="InterPro" id="IPR018228">
    <property type="entry name" value="DNase_TatD-rel_CS"/>
</dbReference>
<dbReference type="InterPro" id="IPR002195">
    <property type="entry name" value="Dihydroorotase_CS"/>
</dbReference>
<dbReference type="SUPFAM" id="SSF51338">
    <property type="entry name" value="Composite domain of metallo-dependent hydrolases"/>
    <property type="match status" value="1"/>
</dbReference>
<feature type="compositionally biased region" description="Low complexity" evidence="4">
    <location>
        <begin position="475"/>
        <end position="487"/>
    </location>
</feature>